<protein>
    <recommendedName>
        <fullName evidence="4">CCHC-type domain-containing protein</fullName>
    </recommendedName>
</protein>
<evidence type="ECO:0008006" key="4">
    <source>
        <dbReference type="Google" id="ProtNLM"/>
    </source>
</evidence>
<feature type="compositionally biased region" description="Basic and acidic residues" evidence="1">
    <location>
        <begin position="181"/>
        <end position="190"/>
    </location>
</feature>
<dbReference type="STRING" id="307972.A0A2G8KQ09"/>
<sequence length="244" mass="27776">MAPKRNVEYEQFVFREAKQLDTEAVDSYHTRLQQLAKTCEFTDCDGKSQIIQGCLSNKLRRMALRETKTLADLLTTARSFEVAELHALGMETKTELSTNAVRARPRQLHQPPHNSDKSQHNERKCFNCGRNYPHEDKCPATGKTCNTCGKLNHFSNVCRQAKHDKKSTHNKHRPRKAKSKAITERKHECDSSSADDDDQYVFIIDKERNSGYSTQAKDKTDPWVNVRIEGSVLPVLIDTGATLT</sequence>
<dbReference type="AlphaFoldDB" id="A0A2G8KQ09"/>
<dbReference type="PANTHER" id="PTHR33198">
    <property type="entry name" value="ANK_REP_REGION DOMAIN-CONTAINING PROTEIN-RELATED"/>
    <property type="match status" value="1"/>
</dbReference>
<proteinExistence type="predicted"/>
<organism evidence="2 3">
    <name type="scientific">Stichopus japonicus</name>
    <name type="common">Sea cucumber</name>
    <dbReference type="NCBI Taxonomy" id="307972"/>
    <lineage>
        <taxon>Eukaryota</taxon>
        <taxon>Metazoa</taxon>
        <taxon>Echinodermata</taxon>
        <taxon>Eleutherozoa</taxon>
        <taxon>Echinozoa</taxon>
        <taxon>Holothuroidea</taxon>
        <taxon>Aspidochirotacea</taxon>
        <taxon>Aspidochirotida</taxon>
        <taxon>Stichopodidae</taxon>
        <taxon>Apostichopus</taxon>
    </lineage>
</organism>
<reference evidence="2 3" key="1">
    <citation type="journal article" date="2017" name="PLoS Biol.">
        <title>The sea cucumber genome provides insights into morphological evolution and visceral regeneration.</title>
        <authorList>
            <person name="Zhang X."/>
            <person name="Sun L."/>
            <person name="Yuan J."/>
            <person name="Sun Y."/>
            <person name="Gao Y."/>
            <person name="Zhang L."/>
            <person name="Li S."/>
            <person name="Dai H."/>
            <person name="Hamel J.F."/>
            <person name="Liu C."/>
            <person name="Yu Y."/>
            <person name="Liu S."/>
            <person name="Lin W."/>
            <person name="Guo K."/>
            <person name="Jin S."/>
            <person name="Xu P."/>
            <person name="Storey K.B."/>
            <person name="Huan P."/>
            <person name="Zhang T."/>
            <person name="Zhou Y."/>
            <person name="Zhang J."/>
            <person name="Lin C."/>
            <person name="Li X."/>
            <person name="Xing L."/>
            <person name="Huo D."/>
            <person name="Sun M."/>
            <person name="Wang L."/>
            <person name="Mercier A."/>
            <person name="Li F."/>
            <person name="Yang H."/>
            <person name="Xiang J."/>
        </authorList>
    </citation>
    <scope>NUCLEOTIDE SEQUENCE [LARGE SCALE GENOMIC DNA]</scope>
    <source>
        <strain evidence="2">Shaxun</strain>
        <tissue evidence="2">Muscle</tissue>
    </source>
</reference>
<gene>
    <name evidence="2" type="ORF">BSL78_13017</name>
</gene>
<feature type="compositionally biased region" description="Basic residues" evidence="1">
    <location>
        <begin position="160"/>
        <end position="179"/>
    </location>
</feature>
<evidence type="ECO:0000313" key="2">
    <source>
        <dbReference type="EMBL" id="PIK50091.1"/>
    </source>
</evidence>
<dbReference type="Proteomes" id="UP000230750">
    <property type="component" value="Unassembled WGS sequence"/>
</dbReference>
<feature type="region of interest" description="Disordered" evidence="1">
    <location>
        <begin position="160"/>
        <end position="194"/>
    </location>
</feature>
<dbReference type="EMBL" id="MRZV01000434">
    <property type="protein sequence ID" value="PIK50091.1"/>
    <property type="molecule type" value="Genomic_DNA"/>
</dbReference>
<evidence type="ECO:0000313" key="3">
    <source>
        <dbReference type="Proteomes" id="UP000230750"/>
    </source>
</evidence>
<keyword evidence="3" id="KW-1185">Reference proteome</keyword>
<dbReference type="PANTHER" id="PTHR33198:SF20">
    <property type="entry name" value="RETROTRANSPOSON GAG DOMAIN-CONTAINING PROTEIN"/>
    <property type="match status" value="1"/>
</dbReference>
<accession>A0A2G8KQ09</accession>
<evidence type="ECO:0000256" key="1">
    <source>
        <dbReference type="SAM" id="MobiDB-lite"/>
    </source>
</evidence>
<name>A0A2G8KQ09_STIJA</name>
<dbReference type="OrthoDB" id="10068383at2759"/>
<comment type="caution">
    <text evidence="2">The sequence shown here is derived from an EMBL/GenBank/DDBJ whole genome shotgun (WGS) entry which is preliminary data.</text>
</comment>
<dbReference type="Gene3D" id="4.10.60.10">
    <property type="entry name" value="Zinc finger, CCHC-type"/>
    <property type="match status" value="1"/>
</dbReference>